<feature type="domain" description="FCP1 homology" evidence="3">
    <location>
        <begin position="278"/>
        <end position="450"/>
    </location>
</feature>
<dbReference type="RefSeq" id="XP_043173658.1">
    <property type="nucleotide sequence ID" value="XM_043317723.1"/>
</dbReference>
<dbReference type="PANTHER" id="PTHR10039:SF15">
    <property type="entry name" value="NACHT DOMAIN-CONTAINING PROTEIN"/>
    <property type="match status" value="1"/>
</dbReference>
<name>A0A8J2I8X5_9PLEO</name>
<feature type="region of interest" description="Disordered" evidence="2">
    <location>
        <begin position="107"/>
        <end position="275"/>
    </location>
</feature>
<dbReference type="Pfam" id="PF03031">
    <property type="entry name" value="NIF"/>
    <property type="match status" value="1"/>
</dbReference>
<feature type="compositionally biased region" description="Polar residues" evidence="2">
    <location>
        <begin position="224"/>
        <end position="249"/>
    </location>
</feature>
<feature type="compositionally biased region" description="Polar residues" evidence="2">
    <location>
        <begin position="144"/>
        <end position="159"/>
    </location>
</feature>
<dbReference type="GO" id="GO:0016791">
    <property type="term" value="F:phosphatase activity"/>
    <property type="evidence" value="ECO:0007669"/>
    <property type="project" value="InterPro"/>
</dbReference>
<feature type="region of interest" description="Disordered" evidence="2">
    <location>
        <begin position="1"/>
        <end position="41"/>
    </location>
</feature>
<proteinExistence type="predicted"/>
<dbReference type="Pfam" id="PF24883">
    <property type="entry name" value="NPHP3_N"/>
    <property type="match status" value="1"/>
</dbReference>
<dbReference type="InterPro" id="IPR056884">
    <property type="entry name" value="NPHP3-like_N"/>
</dbReference>
<keyword evidence="5" id="KW-1185">Reference proteome</keyword>
<gene>
    <name evidence="4" type="ORF">ALTATR162_LOCUS10087</name>
</gene>
<dbReference type="InterPro" id="IPR011948">
    <property type="entry name" value="Dullard_phosphatase"/>
</dbReference>
<dbReference type="InterPro" id="IPR023214">
    <property type="entry name" value="HAD_sf"/>
</dbReference>
<evidence type="ECO:0000256" key="1">
    <source>
        <dbReference type="ARBA" id="ARBA00022737"/>
    </source>
</evidence>
<organism evidence="4 5">
    <name type="scientific">Alternaria atra</name>
    <dbReference type="NCBI Taxonomy" id="119953"/>
    <lineage>
        <taxon>Eukaryota</taxon>
        <taxon>Fungi</taxon>
        <taxon>Dikarya</taxon>
        <taxon>Ascomycota</taxon>
        <taxon>Pezizomycotina</taxon>
        <taxon>Dothideomycetes</taxon>
        <taxon>Pleosporomycetidae</taxon>
        <taxon>Pleosporales</taxon>
        <taxon>Pleosporineae</taxon>
        <taxon>Pleosporaceae</taxon>
        <taxon>Alternaria</taxon>
        <taxon>Alternaria sect. Ulocladioides</taxon>
    </lineage>
</organism>
<dbReference type="OrthoDB" id="4772757at2759"/>
<protein>
    <recommendedName>
        <fullName evidence="3">FCP1 homology domain-containing protein</fullName>
    </recommendedName>
</protein>
<dbReference type="InterPro" id="IPR027417">
    <property type="entry name" value="P-loop_NTPase"/>
</dbReference>
<keyword evidence="1" id="KW-0677">Repeat</keyword>
<dbReference type="Proteomes" id="UP000676310">
    <property type="component" value="Unassembled WGS sequence"/>
</dbReference>
<sequence>MGVDRSDGSGSGSSNTEAVASAYDEKTPLLQQPQKGPYEDTKRRRRWLYPARISDGIAAVVGVLVTPFVYTGQYLVAAFYYEEDGHFSFLAPVYNISRTFTRGRRKKVAAHASRASAAPDRSEKGTRKSRSSSVAQPVMKQPTRRSLSIASTSTAMTSDSESERSPTRDDDMDSPSRHTRSKSSATARADEIAPAKRSIRITLHHNEDALRQRKAAKKAQSSKTNSISSETAASLKSPTGPATASSKQLTKFPRAPQPPRPLVPRRQPSYSAKGVSAVGPHQKTLIIDLDETLIHSIVNGGRFQTGHMVEVKLQASVGADGQVIGPQVPLLYYVHKRPYCDDFLKKVSKWYNLIIFTASVQEYADPVIDWLEVERKYFAGRYYRQHCTVRNGAYIKDLAQVEPDLSKVMILDNSPLSYVFHPDNAIPIEGWISDPTDHDLLHLIPLLEGLHLDHPLFDEAVEAIRNTILQEHYQHFHHDVSTSRLLDELHRVSASNGLADRRLVVCSRKFTLFIRTFTSYFNVLSTCVEVQAAWTGYLWGTVRLVFKMSSNCALFLEKIADMLEAIVQITPPYQQVYDICKRNGSEAHGQAEDYHLATLLSYVYVDFVQLFLELYRIFCRGPQGAELHSLTFGETRSAQWRPLDSRFVHIETRIEHHRRWLEKETENQFQYYADISQHRRSYLDFLHRQTGANRNNQVEQEGQRLAKRLRRVEKVQSWLSTSTSFVIKPYDFHQPYQDSCAWFLHAPAYTKWRDQQFDRSMANDQDAIVGNWQQRVLFVQAKAGFGKTVISQSVVSNLAGEAEDPDLCDEPPATAYHHFSNLLSEDNRPEDAFRTMSCQLLQTHRYDRSTLDAVSLLLRKTSFREHATTDEVLDVLLLLLRQHPTFIVVDGIDECSDTEMLLASLARLCRGSDTRVIIFSRPNLRIPLEYQKWASDAPHILPLTNKHNAVAIDGLVVPEMNRLADQGFFGISMDRVLISEVANIADGDFSWASTLMRFLQSPLLSSEERLDILQGIRSLQGLESLFRVVFDALARHPLTEKRIITDTFRWLSFPINRMCPGALHAALSTYNPNVSDGSHTTDIMQALPELTCGLLRVVNDDIAFAHETIRDYLHDPVSQDSEFSLCDESSVHAHLASRCLTYLAHDIPKRPLGALQPHNAARPPVIPTSSGSSQRTSASGDSGYKSLSSLDGDTNTHAAPTISTQHNSSRANSIRIVPFDTHLPFLRYTALCWPIHLSRALSPSSHYTTTSPADTLAYLPALSAFLASRLAVTAWVEASFRYNLPPTLTRLVGPLSDLKGEISPATVEGKELRLVVNEIRGLSERLVDLKKEHEGVMRVNPSLIWQMDEPGADAYWPVWEEIVANTSGR</sequence>
<dbReference type="SMART" id="SM00577">
    <property type="entry name" value="CPDc"/>
    <property type="match status" value="1"/>
</dbReference>
<feature type="region of interest" description="Disordered" evidence="2">
    <location>
        <begin position="1154"/>
        <end position="1190"/>
    </location>
</feature>
<evidence type="ECO:0000313" key="4">
    <source>
        <dbReference type="EMBL" id="CAG5182289.1"/>
    </source>
</evidence>
<comment type="caution">
    <text evidence="4">The sequence shown here is derived from an EMBL/GenBank/DDBJ whole genome shotgun (WGS) entry which is preliminary data.</text>
</comment>
<dbReference type="CDD" id="cd07521">
    <property type="entry name" value="HAD_FCP1-like"/>
    <property type="match status" value="1"/>
</dbReference>
<dbReference type="EMBL" id="CAJRGZ010000027">
    <property type="protein sequence ID" value="CAG5182289.1"/>
    <property type="molecule type" value="Genomic_DNA"/>
</dbReference>
<dbReference type="Gene3D" id="3.40.50.1000">
    <property type="entry name" value="HAD superfamily/HAD-like"/>
    <property type="match status" value="1"/>
</dbReference>
<dbReference type="InterPro" id="IPR036412">
    <property type="entry name" value="HAD-like_sf"/>
</dbReference>
<evidence type="ECO:0000313" key="5">
    <source>
        <dbReference type="Proteomes" id="UP000676310"/>
    </source>
</evidence>
<dbReference type="NCBIfam" id="TIGR02251">
    <property type="entry name" value="HIF-SF_euk"/>
    <property type="match status" value="1"/>
</dbReference>
<dbReference type="GeneID" id="67010209"/>
<accession>A0A8J2I8X5</accession>
<dbReference type="PROSITE" id="PS50969">
    <property type="entry name" value="FCP1"/>
    <property type="match status" value="1"/>
</dbReference>
<dbReference type="Gene3D" id="3.40.50.300">
    <property type="entry name" value="P-loop containing nucleotide triphosphate hydrolases"/>
    <property type="match status" value="1"/>
</dbReference>
<feature type="compositionally biased region" description="Low complexity" evidence="2">
    <location>
        <begin position="1169"/>
        <end position="1183"/>
    </location>
</feature>
<dbReference type="InterPro" id="IPR004274">
    <property type="entry name" value="FCP1_dom"/>
</dbReference>
<evidence type="ECO:0000259" key="3">
    <source>
        <dbReference type="PROSITE" id="PS50969"/>
    </source>
</evidence>
<dbReference type="SUPFAM" id="SSF56784">
    <property type="entry name" value="HAD-like"/>
    <property type="match status" value="1"/>
</dbReference>
<evidence type="ECO:0000256" key="2">
    <source>
        <dbReference type="SAM" id="MobiDB-lite"/>
    </source>
</evidence>
<dbReference type="PANTHER" id="PTHR10039">
    <property type="entry name" value="AMELOGENIN"/>
    <property type="match status" value="1"/>
</dbReference>
<dbReference type="SUPFAM" id="SSF52540">
    <property type="entry name" value="P-loop containing nucleoside triphosphate hydrolases"/>
    <property type="match status" value="1"/>
</dbReference>
<dbReference type="FunFam" id="3.40.50.1000:FF:000089">
    <property type="entry name" value="NIF domain protein"/>
    <property type="match status" value="1"/>
</dbReference>
<reference evidence="4" key="1">
    <citation type="submission" date="2021-05" db="EMBL/GenBank/DDBJ databases">
        <authorList>
            <person name="Stam R."/>
        </authorList>
    </citation>
    <scope>NUCLEOTIDE SEQUENCE</scope>
    <source>
        <strain evidence="4">CS162</strain>
    </source>
</reference>